<dbReference type="InterPro" id="IPR016181">
    <property type="entry name" value="Acyl_CoA_acyltransferase"/>
</dbReference>
<dbReference type="PANTHER" id="PTHR43792:SF1">
    <property type="entry name" value="N-ACETYLTRANSFERASE DOMAIN-CONTAINING PROTEIN"/>
    <property type="match status" value="1"/>
</dbReference>
<feature type="domain" description="N-acetyltransferase" evidence="1">
    <location>
        <begin position="15"/>
        <end position="177"/>
    </location>
</feature>
<dbReference type="GO" id="GO:0016747">
    <property type="term" value="F:acyltransferase activity, transferring groups other than amino-acyl groups"/>
    <property type="evidence" value="ECO:0007669"/>
    <property type="project" value="InterPro"/>
</dbReference>
<dbReference type="AlphaFoldDB" id="A0A9D0ZAQ3"/>
<dbReference type="InterPro" id="IPR000182">
    <property type="entry name" value="GNAT_dom"/>
</dbReference>
<evidence type="ECO:0000313" key="2">
    <source>
        <dbReference type="EMBL" id="HIQ72239.1"/>
    </source>
</evidence>
<evidence type="ECO:0000313" key="3">
    <source>
        <dbReference type="Proteomes" id="UP000886887"/>
    </source>
</evidence>
<accession>A0A9D0ZAQ3</accession>
<dbReference type="EMBL" id="DVFJ01000030">
    <property type="protein sequence ID" value="HIQ72239.1"/>
    <property type="molecule type" value="Genomic_DNA"/>
</dbReference>
<dbReference type="SUPFAM" id="SSF55729">
    <property type="entry name" value="Acyl-CoA N-acyltransferases (Nat)"/>
    <property type="match status" value="1"/>
</dbReference>
<protein>
    <submittedName>
        <fullName evidence="2">GNAT family N-acetyltransferase</fullName>
    </submittedName>
</protein>
<dbReference type="InterPro" id="IPR051531">
    <property type="entry name" value="N-acetyltransferase"/>
</dbReference>
<dbReference type="Gene3D" id="3.40.630.30">
    <property type="match status" value="1"/>
</dbReference>
<sequence>MRTEDRRPVLETERLILRQMDEGDLVDLAQMLQNPRVMYAYEHSFTDADVRAWLLRQRERYARYGFGLWAAVLRRTGEMVGQAGLTMQPYAGGEVLEIGYLLKEAHWRNGYASEAAAACKAYAFEPLDREKVHSIIKVDNERSIRVAERIGMTREATFLARYYAGDRPHYLYSVRRDTAGA</sequence>
<dbReference type="Proteomes" id="UP000886887">
    <property type="component" value="Unassembled WGS sequence"/>
</dbReference>
<comment type="caution">
    <text evidence="2">The sequence shown here is derived from an EMBL/GenBank/DDBJ whole genome shotgun (WGS) entry which is preliminary data.</text>
</comment>
<evidence type="ECO:0000259" key="1">
    <source>
        <dbReference type="PROSITE" id="PS51186"/>
    </source>
</evidence>
<organism evidence="2 3">
    <name type="scientific">Candidatus Onthenecus intestinigallinarum</name>
    <dbReference type="NCBI Taxonomy" id="2840875"/>
    <lineage>
        <taxon>Bacteria</taxon>
        <taxon>Bacillati</taxon>
        <taxon>Bacillota</taxon>
        <taxon>Clostridia</taxon>
        <taxon>Eubacteriales</taxon>
        <taxon>Candidatus Onthenecus</taxon>
    </lineage>
</organism>
<dbReference type="PANTHER" id="PTHR43792">
    <property type="entry name" value="GNAT FAMILY, PUTATIVE (AFU_ORTHOLOGUE AFUA_3G00765)-RELATED-RELATED"/>
    <property type="match status" value="1"/>
</dbReference>
<name>A0A9D0ZAQ3_9FIRM</name>
<dbReference type="PROSITE" id="PS51186">
    <property type="entry name" value="GNAT"/>
    <property type="match status" value="1"/>
</dbReference>
<reference evidence="2" key="2">
    <citation type="journal article" date="2021" name="PeerJ">
        <title>Extensive microbial diversity within the chicken gut microbiome revealed by metagenomics and culture.</title>
        <authorList>
            <person name="Gilroy R."/>
            <person name="Ravi A."/>
            <person name="Getino M."/>
            <person name="Pursley I."/>
            <person name="Horton D.L."/>
            <person name="Alikhan N.F."/>
            <person name="Baker D."/>
            <person name="Gharbi K."/>
            <person name="Hall N."/>
            <person name="Watson M."/>
            <person name="Adriaenssens E.M."/>
            <person name="Foster-Nyarko E."/>
            <person name="Jarju S."/>
            <person name="Secka A."/>
            <person name="Antonio M."/>
            <person name="Oren A."/>
            <person name="Chaudhuri R.R."/>
            <person name="La Ragione R."/>
            <person name="Hildebrand F."/>
            <person name="Pallen M.J."/>
        </authorList>
    </citation>
    <scope>NUCLEOTIDE SEQUENCE</scope>
    <source>
        <strain evidence="2">ChiSxjej2B14-6234</strain>
    </source>
</reference>
<gene>
    <name evidence="2" type="ORF">IAB73_08550</name>
</gene>
<dbReference type="Pfam" id="PF13302">
    <property type="entry name" value="Acetyltransf_3"/>
    <property type="match status" value="1"/>
</dbReference>
<reference evidence="2" key="1">
    <citation type="submission" date="2020-10" db="EMBL/GenBank/DDBJ databases">
        <authorList>
            <person name="Gilroy R."/>
        </authorList>
    </citation>
    <scope>NUCLEOTIDE SEQUENCE</scope>
    <source>
        <strain evidence="2">ChiSxjej2B14-6234</strain>
    </source>
</reference>
<proteinExistence type="predicted"/>